<evidence type="ECO:0000313" key="4">
    <source>
        <dbReference type="WBParaSite" id="PgR021_g050_t01"/>
    </source>
</evidence>
<feature type="transmembrane region" description="Helical" evidence="2">
    <location>
        <begin position="12"/>
        <end position="32"/>
    </location>
</feature>
<feature type="compositionally biased region" description="Low complexity" evidence="1">
    <location>
        <begin position="76"/>
        <end position="89"/>
    </location>
</feature>
<accession>A0A915B2M3</accession>
<keyword evidence="2" id="KW-1133">Transmembrane helix</keyword>
<dbReference type="WBParaSite" id="PgR021_g050_t01">
    <property type="protein sequence ID" value="PgR021_g050_t01"/>
    <property type="gene ID" value="PgR021_g050"/>
</dbReference>
<proteinExistence type="predicted"/>
<dbReference type="AlphaFoldDB" id="A0A915B2M3"/>
<evidence type="ECO:0000313" key="3">
    <source>
        <dbReference type="Proteomes" id="UP000887569"/>
    </source>
</evidence>
<feature type="region of interest" description="Disordered" evidence="1">
    <location>
        <begin position="54"/>
        <end position="96"/>
    </location>
</feature>
<feature type="compositionally biased region" description="Polar residues" evidence="1">
    <location>
        <begin position="54"/>
        <end position="68"/>
    </location>
</feature>
<reference evidence="4" key="1">
    <citation type="submission" date="2022-11" db="UniProtKB">
        <authorList>
            <consortium name="WormBaseParasite"/>
        </authorList>
    </citation>
    <scope>IDENTIFICATION</scope>
</reference>
<protein>
    <submittedName>
        <fullName evidence="4">Uncharacterized protein</fullName>
    </submittedName>
</protein>
<keyword evidence="2" id="KW-0472">Membrane</keyword>
<organism evidence="3 4">
    <name type="scientific">Parascaris univalens</name>
    <name type="common">Nematode worm</name>
    <dbReference type="NCBI Taxonomy" id="6257"/>
    <lineage>
        <taxon>Eukaryota</taxon>
        <taxon>Metazoa</taxon>
        <taxon>Ecdysozoa</taxon>
        <taxon>Nematoda</taxon>
        <taxon>Chromadorea</taxon>
        <taxon>Rhabditida</taxon>
        <taxon>Spirurina</taxon>
        <taxon>Ascaridomorpha</taxon>
        <taxon>Ascaridoidea</taxon>
        <taxon>Ascarididae</taxon>
        <taxon>Parascaris</taxon>
    </lineage>
</organism>
<sequence>MDEILTKLGSTIYIILMGIFQLILIQICLIICKSSVEPGFGGRPIPKVGKSCESIESSQIHNTDNMNNEMPKIGDQQPPTSQTSQSTQPENSPLAK</sequence>
<name>A0A915B2M3_PARUN</name>
<evidence type="ECO:0000256" key="2">
    <source>
        <dbReference type="SAM" id="Phobius"/>
    </source>
</evidence>
<keyword evidence="3" id="KW-1185">Reference proteome</keyword>
<keyword evidence="2" id="KW-0812">Transmembrane</keyword>
<dbReference type="Proteomes" id="UP000887569">
    <property type="component" value="Unplaced"/>
</dbReference>
<evidence type="ECO:0000256" key="1">
    <source>
        <dbReference type="SAM" id="MobiDB-lite"/>
    </source>
</evidence>